<sequence length="54" mass="5869">MHAAKEVLTLGSHLGISVRCCKMGSVPTARRSIHFLLHVAGLGIWKTLVLSLMK</sequence>
<evidence type="ECO:0000313" key="1">
    <source>
        <dbReference type="EMBL" id="JAD90869.1"/>
    </source>
</evidence>
<reference evidence="1" key="1">
    <citation type="submission" date="2014-09" db="EMBL/GenBank/DDBJ databases">
        <authorList>
            <person name="Magalhaes I.L.F."/>
            <person name="Oliveira U."/>
            <person name="Santos F.R."/>
            <person name="Vidigal T.H.D.A."/>
            <person name="Brescovit A.D."/>
            <person name="Santos A.J."/>
        </authorList>
    </citation>
    <scope>NUCLEOTIDE SEQUENCE</scope>
    <source>
        <tissue evidence="1">Shoot tissue taken approximately 20 cm above the soil surface</tissue>
    </source>
</reference>
<accession>A0A0A9DQK4</accession>
<name>A0A0A9DQK4_ARUDO</name>
<dbReference type="AlphaFoldDB" id="A0A0A9DQK4"/>
<protein>
    <submittedName>
        <fullName evidence="1">Uncharacterized protein</fullName>
    </submittedName>
</protein>
<organism evidence="1">
    <name type="scientific">Arundo donax</name>
    <name type="common">Giant reed</name>
    <name type="synonym">Donax arundinaceus</name>
    <dbReference type="NCBI Taxonomy" id="35708"/>
    <lineage>
        <taxon>Eukaryota</taxon>
        <taxon>Viridiplantae</taxon>
        <taxon>Streptophyta</taxon>
        <taxon>Embryophyta</taxon>
        <taxon>Tracheophyta</taxon>
        <taxon>Spermatophyta</taxon>
        <taxon>Magnoliopsida</taxon>
        <taxon>Liliopsida</taxon>
        <taxon>Poales</taxon>
        <taxon>Poaceae</taxon>
        <taxon>PACMAD clade</taxon>
        <taxon>Arundinoideae</taxon>
        <taxon>Arundineae</taxon>
        <taxon>Arundo</taxon>
    </lineage>
</organism>
<dbReference type="EMBL" id="GBRH01207026">
    <property type="protein sequence ID" value="JAD90869.1"/>
    <property type="molecule type" value="Transcribed_RNA"/>
</dbReference>
<reference evidence="1" key="2">
    <citation type="journal article" date="2015" name="Data Brief">
        <title>Shoot transcriptome of the giant reed, Arundo donax.</title>
        <authorList>
            <person name="Barrero R.A."/>
            <person name="Guerrero F.D."/>
            <person name="Moolhuijzen P."/>
            <person name="Goolsby J.A."/>
            <person name="Tidwell J."/>
            <person name="Bellgard S.E."/>
            <person name="Bellgard M.I."/>
        </authorList>
    </citation>
    <scope>NUCLEOTIDE SEQUENCE</scope>
    <source>
        <tissue evidence="1">Shoot tissue taken approximately 20 cm above the soil surface</tissue>
    </source>
</reference>
<proteinExistence type="predicted"/>